<keyword evidence="3" id="KW-1185">Reference proteome</keyword>
<evidence type="ECO:0000313" key="2">
    <source>
        <dbReference type="EMBL" id="CAH1404253.1"/>
    </source>
</evidence>
<reference evidence="2" key="1">
    <citation type="submission" date="2022-01" db="EMBL/GenBank/DDBJ databases">
        <authorList>
            <person name="King R."/>
        </authorList>
    </citation>
    <scope>NUCLEOTIDE SEQUENCE</scope>
</reference>
<dbReference type="AlphaFoldDB" id="A0A9P0HLL5"/>
<name>A0A9P0HLL5_NEZVI</name>
<proteinExistence type="predicted"/>
<organism evidence="2 3">
    <name type="scientific">Nezara viridula</name>
    <name type="common">Southern green stink bug</name>
    <name type="synonym">Cimex viridulus</name>
    <dbReference type="NCBI Taxonomy" id="85310"/>
    <lineage>
        <taxon>Eukaryota</taxon>
        <taxon>Metazoa</taxon>
        <taxon>Ecdysozoa</taxon>
        <taxon>Arthropoda</taxon>
        <taxon>Hexapoda</taxon>
        <taxon>Insecta</taxon>
        <taxon>Pterygota</taxon>
        <taxon>Neoptera</taxon>
        <taxon>Paraneoptera</taxon>
        <taxon>Hemiptera</taxon>
        <taxon>Heteroptera</taxon>
        <taxon>Panheteroptera</taxon>
        <taxon>Pentatomomorpha</taxon>
        <taxon>Pentatomoidea</taxon>
        <taxon>Pentatomidae</taxon>
        <taxon>Pentatominae</taxon>
        <taxon>Nezara</taxon>
    </lineage>
</organism>
<evidence type="ECO:0000256" key="1">
    <source>
        <dbReference type="SAM" id="MobiDB-lite"/>
    </source>
</evidence>
<protein>
    <submittedName>
        <fullName evidence="2">Uncharacterized protein</fullName>
    </submittedName>
</protein>
<dbReference type="Proteomes" id="UP001152798">
    <property type="component" value="Chromosome 6"/>
</dbReference>
<gene>
    <name evidence="2" type="ORF">NEZAVI_LOCUS12695</name>
</gene>
<dbReference type="EMBL" id="OV725082">
    <property type="protein sequence ID" value="CAH1404253.1"/>
    <property type="molecule type" value="Genomic_DNA"/>
</dbReference>
<sequence length="117" mass="13502">MRTFSASHHTPGDSYHRHELLRKGNIVRRHNGRSRYTEGYYNNHIHYNPNDDTLNSLLRCSDSLRQDLFSPDPPSGERKGPSSRRTLRAASGLLNITETKRNCINPMRYALPPTQNQ</sequence>
<feature type="region of interest" description="Disordered" evidence="1">
    <location>
        <begin position="65"/>
        <end position="91"/>
    </location>
</feature>
<accession>A0A9P0HLL5</accession>
<evidence type="ECO:0000313" key="3">
    <source>
        <dbReference type="Proteomes" id="UP001152798"/>
    </source>
</evidence>